<protein>
    <submittedName>
        <fullName evidence="1">Uncharacterized protein</fullName>
    </submittedName>
</protein>
<dbReference type="EMBL" id="NRRY01000059">
    <property type="protein sequence ID" value="MBK1621137.1"/>
    <property type="molecule type" value="Genomic_DNA"/>
</dbReference>
<sequence length="71" mass="8049">MLKLRCRARALAALVRRAVERDSERTAWALARFYRTMAELAGSHSGGVRLVARHPCIPFCINRSADHSSRR</sequence>
<keyword evidence="2" id="KW-1185">Reference proteome</keyword>
<reference evidence="1 2" key="1">
    <citation type="journal article" date="2020" name="Microorganisms">
        <title>Osmotic Adaptation and Compatible Solute Biosynthesis of Phototrophic Bacteria as Revealed from Genome Analyses.</title>
        <authorList>
            <person name="Imhoff J.F."/>
            <person name="Rahn T."/>
            <person name="Kunzel S."/>
            <person name="Keller A."/>
            <person name="Neulinger S.C."/>
        </authorList>
    </citation>
    <scope>NUCLEOTIDE SEQUENCE [LARGE SCALE GENOMIC DNA]</scope>
    <source>
        <strain evidence="1 2">DSM 25653</strain>
    </source>
</reference>
<comment type="caution">
    <text evidence="1">The sequence shown here is derived from an EMBL/GenBank/DDBJ whole genome shotgun (WGS) entry which is preliminary data.</text>
</comment>
<accession>A0A9X1B6V5</accession>
<name>A0A9X1B6V5_9GAMM</name>
<organism evidence="1 2">
    <name type="scientific">Lamprobacter modestohalophilus</name>
    <dbReference type="NCBI Taxonomy" id="1064514"/>
    <lineage>
        <taxon>Bacteria</taxon>
        <taxon>Pseudomonadati</taxon>
        <taxon>Pseudomonadota</taxon>
        <taxon>Gammaproteobacteria</taxon>
        <taxon>Chromatiales</taxon>
        <taxon>Chromatiaceae</taxon>
        <taxon>Lamprobacter</taxon>
    </lineage>
</organism>
<gene>
    <name evidence="1" type="ORF">CKO42_22495</name>
</gene>
<dbReference type="Proteomes" id="UP001138768">
    <property type="component" value="Unassembled WGS sequence"/>
</dbReference>
<evidence type="ECO:0000313" key="1">
    <source>
        <dbReference type="EMBL" id="MBK1621137.1"/>
    </source>
</evidence>
<evidence type="ECO:0000313" key="2">
    <source>
        <dbReference type="Proteomes" id="UP001138768"/>
    </source>
</evidence>
<dbReference type="AlphaFoldDB" id="A0A9X1B6V5"/>
<proteinExistence type="predicted"/>